<evidence type="ECO:0000313" key="2">
    <source>
        <dbReference type="Proteomes" id="UP000719766"/>
    </source>
</evidence>
<reference evidence="1" key="1">
    <citation type="journal article" date="2020" name="New Phytol.">
        <title>Comparative genomics reveals dynamic genome evolution in host specialist ectomycorrhizal fungi.</title>
        <authorList>
            <person name="Lofgren L.A."/>
            <person name="Nguyen N.H."/>
            <person name="Vilgalys R."/>
            <person name="Ruytinx J."/>
            <person name="Liao H.L."/>
            <person name="Branco S."/>
            <person name="Kuo A."/>
            <person name="LaButti K."/>
            <person name="Lipzen A."/>
            <person name="Andreopoulos W."/>
            <person name="Pangilinan J."/>
            <person name="Riley R."/>
            <person name="Hundley H."/>
            <person name="Na H."/>
            <person name="Barry K."/>
            <person name="Grigoriev I.V."/>
            <person name="Stajich J.E."/>
            <person name="Kennedy P.G."/>
        </authorList>
    </citation>
    <scope>NUCLEOTIDE SEQUENCE</scope>
    <source>
        <strain evidence="1">S12</strain>
    </source>
</reference>
<dbReference type="EMBL" id="JABBWE010000011">
    <property type="protein sequence ID" value="KAG1799325.1"/>
    <property type="molecule type" value="Genomic_DNA"/>
</dbReference>
<protein>
    <submittedName>
        <fullName evidence="1">Uncharacterized protein</fullName>
    </submittedName>
</protein>
<comment type="caution">
    <text evidence="1">The sequence shown here is derived from an EMBL/GenBank/DDBJ whole genome shotgun (WGS) entry which is preliminary data.</text>
</comment>
<accession>A0A9P7DNR2</accession>
<evidence type="ECO:0000313" key="1">
    <source>
        <dbReference type="EMBL" id="KAG1799325.1"/>
    </source>
</evidence>
<gene>
    <name evidence="1" type="ORF">HD556DRAFT_121358</name>
</gene>
<keyword evidence="2" id="KW-1185">Reference proteome</keyword>
<dbReference type="Proteomes" id="UP000719766">
    <property type="component" value="Unassembled WGS sequence"/>
</dbReference>
<proteinExistence type="predicted"/>
<name>A0A9P7DNR2_9AGAM</name>
<dbReference type="GeneID" id="64590384"/>
<sequence>MRRNFKPSNLLPIASFGVHFQVLRLFHMHICVQVLSLSFLLVFLSSSLSHIFALDTVIDLELPHVSFCMDSHTYGFCISVDVCHVRFVIGRSCRDYYHMHKLKLEARDPIMLRTCSLRWHTSCYPRPFFIPIRRNGCLFPICLSTGELAGPE</sequence>
<dbReference type="RefSeq" id="XP_041163724.1">
    <property type="nucleotide sequence ID" value="XM_041296620.1"/>
</dbReference>
<dbReference type="AlphaFoldDB" id="A0A9P7DNR2"/>
<organism evidence="1 2">
    <name type="scientific">Suillus plorans</name>
    <dbReference type="NCBI Taxonomy" id="116603"/>
    <lineage>
        <taxon>Eukaryota</taxon>
        <taxon>Fungi</taxon>
        <taxon>Dikarya</taxon>
        <taxon>Basidiomycota</taxon>
        <taxon>Agaricomycotina</taxon>
        <taxon>Agaricomycetes</taxon>
        <taxon>Agaricomycetidae</taxon>
        <taxon>Boletales</taxon>
        <taxon>Suillineae</taxon>
        <taxon>Suillaceae</taxon>
        <taxon>Suillus</taxon>
    </lineage>
</organism>